<name>A0A1M5MGT4_9HYPH</name>
<reference evidence="6 7" key="1">
    <citation type="submission" date="2016-11" db="EMBL/GenBank/DDBJ databases">
        <authorList>
            <person name="Jaros S."/>
            <person name="Januszkiewicz K."/>
            <person name="Wedrychowicz H."/>
        </authorList>
    </citation>
    <scope>NUCLEOTIDE SEQUENCE [LARGE SCALE GENOMIC DNA]</scope>
    <source>
        <strain evidence="6 7">DSM 19436</strain>
    </source>
</reference>
<accession>A0A1M5MGT4</accession>
<dbReference type="PROSITE" id="PS50931">
    <property type="entry name" value="HTH_LYSR"/>
    <property type="match status" value="1"/>
</dbReference>
<protein>
    <submittedName>
        <fullName evidence="6">DNA-binding transcriptional regulator, LysR family</fullName>
    </submittedName>
</protein>
<dbReference type="SUPFAM" id="SSF46785">
    <property type="entry name" value="Winged helix' DNA-binding domain"/>
    <property type="match status" value="1"/>
</dbReference>
<dbReference type="Gene3D" id="3.40.190.10">
    <property type="entry name" value="Periplasmic binding protein-like II"/>
    <property type="match status" value="2"/>
</dbReference>
<dbReference type="GO" id="GO:0005829">
    <property type="term" value="C:cytosol"/>
    <property type="evidence" value="ECO:0007669"/>
    <property type="project" value="TreeGrafter"/>
</dbReference>
<dbReference type="InterPro" id="IPR005119">
    <property type="entry name" value="LysR_subst-bd"/>
</dbReference>
<proteinExistence type="inferred from homology"/>
<keyword evidence="3 6" id="KW-0238">DNA-binding</keyword>
<dbReference type="Gene3D" id="1.10.10.10">
    <property type="entry name" value="Winged helix-like DNA-binding domain superfamily/Winged helix DNA-binding domain"/>
    <property type="match status" value="1"/>
</dbReference>
<dbReference type="GO" id="GO:0003677">
    <property type="term" value="F:DNA binding"/>
    <property type="evidence" value="ECO:0007669"/>
    <property type="project" value="UniProtKB-KW"/>
</dbReference>
<gene>
    <name evidence="6" type="ORF">SAMN02745157_4782</name>
</gene>
<evidence type="ECO:0000313" key="7">
    <source>
        <dbReference type="Proteomes" id="UP000184485"/>
    </source>
</evidence>
<feature type="domain" description="HTH lysR-type" evidence="5">
    <location>
        <begin position="13"/>
        <end position="65"/>
    </location>
</feature>
<dbReference type="Pfam" id="PF03466">
    <property type="entry name" value="LysR_substrate"/>
    <property type="match status" value="1"/>
</dbReference>
<evidence type="ECO:0000256" key="4">
    <source>
        <dbReference type="ARBA" id="ARBA00023163"/>
    </source>
</evidence>
<keyword evidence="7" id="KW-1185">Reference proteome</keyword>
<evidence type="ECO:0000256" key="2">
    <source>
        <dbReference type="ARBA" id="ARBA00023015"/>
    </source>
</evidence>
<dbReference type="RefSeq" id="WP_073058092.1">
    <property type="nucleotide sequence ID" value="NZ_FQUP01000007.1"/>
</dbReference>
<dbReference type="OrthoDB" id="5297263at2"/>
<keyword evidence="2" id="KW-0805">Transcription regulation</keyword>
<evidence type="ECO:0000313" key="6">
    <source>
        <dbReference type="EMBL" id="SHG76446.1"/>
    </source>
</evidence>
<dbReference type="Proteomes" id="UP000184485">
    <property type="component" value="Unassembled WGS sequence"/>
</dbReference>
<evidence type="ECO:0000259" key="5">
    <source>
        <dbReference type="PROSITE" id="PS50931"/>
    </source>
</evidence>
<dbReference type="InterPro" id="IPR036390">
    <property type="entry name" value="WH_DNA-bd_sf"/>
</dbReference>
<keyword evidence="4" id="KW-0804">Transcription</keyword>
<evidence type="ECO:0000256" key="1">
    <source>
        <dbReference type="ARBA" id="ARBA00009437"/>
    </source>
</evidence>
<dbReference type="InterPro" id="IPR036388">
    <property type="entry name" value="WH-like_DNA-bd_sf"/>
</dbReference>
<dbReference type="PANTHER" id="PTHR30419">
    <property type="entry name" value="HTH-TYPE TRANSCRIPTIONAL REGULATOR YBHD"/>
    <property type="match status" value="1"/>
</dbReference>
<organism evidence="6 7">
    <name type="scientific">Kaistia soli DSM 19436</name>
    <dbReference type="NCBI Taxonomy" id="1122133"/>
    <lineage>
        <taxon>Bacteria</taxon>
        <taxon>Pseudomonadati</taxon>
        <taxon>Pseudomonadota</taxon>
        <taxon>Alphaproteobacteria</taxon>
        <taxon>Hyphomicrobiales</taxon>
        <taxon>Kaistiaceae</taxon>
        <taxon>Kaistia</taxon>
    </lineage>
</organism>
<sequence>MDPLRLGLVSPRLHYFQLVARLGSIRKAARMLNVAPSSISRALAQFEEELDTPLFDRSTRRLKLTSAGELMLYRARASGAELARAMSELGELKGLRRGAFSIAVVESVARGLTADALAIFWQRYPEITVDMRVVDSRAAFAAVAEGDCEIGIAFDIAAPKATQRLTIVELGIGALVTPDHRFAGRTGLRLHELAGERIIVSDNSLSLGRALEEALEASGVGVVRRMRTNSIELMVDLASRGLGVALQTRVGIESEVRDGRLAFVPIRDPRLKPRRLTLVTRGKGETSEAATALAAQLSLAMERAARSDA</sequence>
<dbReference type="InterPro" id="IPR000847">
    <property type="entry name" value="LysR_HTH_N"/>
</dbReference>
<dbReference type="EMBL" id="FQUP01000007">
    <property type="protein sequence ID" value="SHG76446.1"/>
    <property type="molecule type" value="Genomic_DNA"/>
</dbReference>
<dbReference type="GO" id="GO:0003700">
    <property type="term" value="F:DNA-binding transcription factor activity"/>
    <property type="evidence" value="ECO:0007669"/>
    <property type="project" value="InterPro"/>
</dbReference>
<dbReference type="InterPro" id="IPR050950">
    <property type="entry name" value="HTH-type_LysR_regulators"/>
</dbReference>
<dbReference type="STRING" id="1122133.SAMN02745157_4782"/>
<dbReference type="Pfam" id="PF00126">
    <property type="entry name" value="HTH_1"/>
    <property type="match status" value="1"/>
</dbReference>
<dbReference type="AlphaFoldDB" id="A0A1M5MGT4"/>
<dbReference type="FunFam" id="1.10.10.10:FF:000001">
    <property type="entry name" value="LysR family transcriptional regulator"/>
    <property type="match status" value="1"/>
</dbReference>
<evidence type="ECO:0000256" key="3">
    <source>
        <dbReference type="ARBA" id="ARBA00023125"/>
    </source>
</evidence>
<dbReference type="SUPFAM" id="SSF53850">
    <property type="entry name" value="Periplasmic binding protein-like II"/>
    <property type="match status" value="1"/>
</dbReference>
<comment type="similarity">
    <text evidence="1">Belongs to the LysR transcriptional regulatory family.</text>
</comment>